<dbReference type="AlphaFoldDB" id="A0AAE3H577"/>
<feature type="domain" description="MgsA AAA+ ATPase C-terminal" evidence="1">
    <location>
        <begin position="29"/>
        <end position="147"/>
    </location>
</feature>
<evidence type="ECO:0000313" key="3">
    <source>
        <dbReference type="Proteomes" id="UP001204144"/>
    </source>
</evidence>
<dbReference type="InterPro" id="IPR008921">
    <property type="entry name" value="DNA_pol3_clamp-load_cplx_C"/>
</dbReference>
<organism evidence="2 3">
    <name type="scientific">Lacihabitans soyangensis</name>
    <dbReference type="NCBI Taxonomy" id="869394"/>
    <lineage>
        <taxon>Bacteria</taxon>
        <taxon>Pseudomonadati</taxon>
        <taxon>Bacteroidota</taxon>
        <taxon>Cytophagia</taxon>
        <taxon>Cytophagales</taxon>
        <taxon>Leadbetterellaceae</taxon>
        <taxon>Lacihabitans</taxon>
    </lineage>
</organism>
<dbReference type="GO" id="GO:0003677">
    <property type="term" value="F:DNA binding"/>
    <property type="evidence" value="ECO:0007669"/>
    <property type="project" value="InterPro"/>
</dbReference>
<accession>A0AAE3H577</accession>
<gene>
    <name evidence="2" type="ORF">EGI31_19540</name>
</gene>
<evidence type="ECO:0000259" key="1">
    <source>
        <dbReference type="Pfam" id="PF12002"/>
    </source>
</evidence>
<dbReference type="SUPFAM" id="SSF48019">
    <property type="entry name" value="post-AAA+ oligomerization domain-like"/>
    <property type="match status" value="1"/>
</dbReference>
<sequence>MSEIKTENGYDFFEASSAFQKCIRRGMEDDALFWAVELSLKTPEYAWKRLKVISSEDVGFATPGISTEINSLYQMWKDMAKKKDDKHFPERLFLVHAVIMLCRAKKSRYVDWQTVYVFGCHSSRFRPVPDFAYDKHTRKGKKMGRSMSHFIEEGCKLENFHPEPNEDEAKENALKALSGLCNGLF</sequence>
<dbReference type="InterPro" id="IPR021886">
    <property type="entry name" value="MgsA_C"/>
</dbReference>
<dbReference type="EMBL" id="RJUF01000180">
    <property type="protein sequence ID" value="MCP9765133.1"/>
    <property type="molecule type" value="Genomic_DNA"/>
</dbReference>
<name>A0AAE3H577_9BACT</name>
<keyword evidence="3" id="KW-1185">Reference proteome</keyword>
<comment type="caution">
    <text evidence="2">The sequence shown here is derived from an EMBL/GenBank/DDBJ whole genome shotgun (WGS) entry which is preliminary data.</text>
</comment>
<dbReference type="Proteomes" id="UP001204144">
    <property type="component" value="Unassembled WGS sequence"/>
</dbReference>
<dbReference type="Pfam" id="PF12002">
    <property type="entry name" value="MgsA_C"/>
    <property type="match status" value="1"/>
</dbReference>
<proteinExistence type="predicted"/>
<dbReference type="GO" id="GO:0006260">
    <property type="term" value="P:DNA replication"/>
    <property type="evidence" value="ECO:0007669"/>
    <property type="project" value="InterPro"/>
</dbReference>
<protein>
    <recommendedName>
        <fullName evidence="1">MgsA AAA+ ATPase C-terminal domain-containing protein</fullName>
    </recommendedName>
</protein>
<reference evidence="2 3" key="1">
    <citation type="submission" date="2018-11" db="EMBL/GenBank/DDBJ databases">
        <title>Novel bacteria species description.</title>
        <authorList>
            <person name="Han J.-H."/>
        </authorList>
    </citation>
    <scope>NUCLEOTIDE SEQUENCE [LARGE SCALE GENOMIC DNA]</scope>
    <source>
        <strain evidence="2 3">KCTC23259</strain>
    </source>
</reference>
<evidence type="ECO:0000313" key="2">
    <source>
        <dbReference type="EMBL" id="MCP9765133.1"/>
    </source>
</evidence>
<dbReference type="Gene3D" id="1.20.272.10">
    <property type="match status" value="1"/>
</dbReference>